<reference evidence="4 5" key="1">
    <citation type="journal article" date="2015" name="Microbiome">
        <title>Genomic resolution of linkages in carbon, nitrogen, and sulfur cycling among widespread estuary sediment bacteria.</title>
        <authorList>
            <person name="Baker B.J."/>
            <person name="Lazar C.S."/>
            <person name="Teske A.P."/>
            <person name="Dick G.J."/>
        </authorList>
    </citation>
    <scope>NUCLEOTIDE SEQUENCE [LARGE SCALE GENOMIC DNA]</scope>
    <source>
        <strain evidence="4">SM23_60</strain>
    </source>
</reference>
<proteinExistence type="predicted"/>
<dbReference type="InterPro" id="IPR019734">
    <property type="entry name" value="TPR_rpt"/>
</dbReference>
<dbReference type="InterPro" id="IPR051685">
    <property type="entry name" value="Ycf3/AcsC/BcsC/TPR_MFPF"/>
</dbReference>
<dbReference type="Pfam" id="PF13432">
    <property type="entry name" value="TPR_16"/>
    <property type="match status" value="1"/>
</dbReference>
<feature type="repeat" description="TPR" evidence="3">
    <location>
        <begin position="39"/>
        <end position="72"/>
    </location>
</feature>
<dbReference type="Pfam" id="PF00515">
    <property type="entry name" value="TPR_1"/>
    <property type="match status" value="1"/>
</dbReference>
<gene>
    <name evidence="4" type="ORF">AMJ87_05500</name>
</gene>
<dbReference type="Proteomes" id="UP000051096">
    <property type="component" value="Unassembled WGS sequence"/>
</dbReference>
<protein>
    <submittedName>
        <fullName evidence="4">Uncharacterized protein</fullName>
    </submittedName>
</protein>
<feature type="repeat" description="TPR" evidence="3">
    <location>
        <begin position="186"/>
        <end position="219"/>
    </location>
</feature>
<dbReference type="InterPro" id="IPR011990">
    <property type="entry name" value="TPR-like_helical_dom_sf"/>
</dbReference>
<dbReference type="SUPFAM" id="SSF48452">
    <property type="entry name" value="TPR-like"/>
    <property type="match status" value="1"/>
</dbReference>
<dbReference type="SMART" id="SM00028">
    <property type="entry name" value="TPR"/>
    <property type="match status" value="6"/>
</dbReference>
<dbReference type="Gene3D" id="1.25.40.10">
    <property type="entry name" value="Tetratricopeptide repeat domain"/>
    <property type="match status" value="2"/>
</dbReference>
<keyword evidence="1" id="KW-0677">Repeat</keyword>
<evidence type="ECO:0000256" key="3">
    <source>
        <dbReference type="PROSITE-ProRule" id="PRU00339"/>
    </source>
</evidence>
<comment type="caution">
    <text evidence="4">The sequence shown here is derived from an EMBL/GenBank/DDBJ whole genome shotgun (WGS) entry which is preliminary data.</text>
</comment>
<evidence type="ECO:0000256" key="1">
    <source>
        <dbReference type="ARBA" id="ARBA00022737"/>
    </source>
</evidence>
<dbReference type="PANTHER" id="PTHR44943">
    <property type="entry name" value="CELLULOSE SYNTHASE OPERON PROTEIN C"/>
    <property type="match status" value="1"/>
</dbReference>
<sequence>MDKATRKVYDNALELYNTGEIKQSIEKLTQVISAYPDYPDVHHALGCAFSLADNYDEAINSFKRAIELNPNYIEAYVDMAIVQNELCKFEDAKQSFERAAVLETKDRGLSPQLKAKLANIYTQLGDTYYELQEYEKAKDEYRRGTDMGSSFLDIKLKLAKTHLQLSEYEETERILFEVLEHNQNYFEARTTLGLCYYRQQKFLAAQKQWQEVLEADPGNIKAKSYLNMLKEKLR</sequence>
<dbReference type="EMBL" id="LJUO01000039">
    <property type="protein sequence ID" value="KPK72169.1"/>
    <property type="molecule type" value="Genomic_DNA"/>
</dbReference>
<dbReference type="AlphaFoldDB" id="A0A0S8GHD6"/>
<evidence type="ECO:0000313" key="5">
    <source>
        <dbReference type="Proteomes" id="UP000051096"/>
    </source>
</evidence>
<evidence type="ECO:0000313" key="4">
    <source>
        <dbReference type="EMBL" id="KPK72169.1"/>
    </source>
</evidence>
<dbReference type="PROSITE" id="PS50005">
    <property type="entry name" value="TPR"/>
    <property type="match status" value="3"/>
</dbReference>
<feature type="repeat" description="TPR" evidence="3">
    <location>
        <begin position="118"/>
        <end position="151"/>
    </location>
</feature>
<organism evidence="4 5">
    <name type="scientific">candidate division WOR_3 bacterium SM23_60</name>
    <dbReference type="NCBI Taxonomy" id="1703780"/>
    <lineage>
        <taxon>Bacteria</taxon>
        <taxon>Bacteria division WOR-3</taxon>
    </lineage>
</organism>
<keyword evidence="2 3" id="KW-0802">TPR repeat</keyword>
<dbReference type="PROSITE" id="PS50293">
    <property type="entry name" value="TPR_REGION"/>
    <property type="match status" value="1"/>
</dbReference>
<dbReference type="Pfam" id="PF13181">
    <property type="entry name" value="TPR_8"/>
    <property type="match status" value="1"/>
</dbReference>
<dbReference type="PANTHER" id="PTHR44943:SF8">
    <property type="entry name" value="TPR REPEAT-CONTAINING PROTEIN MJ0263"/>
    <property type="match status" value="1"/>
</dbReference>
<accession>A0A0S8GHD6</accession>
<evidence type="ECO:0000256" key="2">
    <source>
        <dbReference type="ARBA" id="ARBA00022803"/>
    </source>
</evidence>
<name>A0A0S8GHD6_UNCW3</name>